<dbReference type="Proteomes" id="UP000033058">
    <property type="component" value="Chromosome"/>
</dbReference>
<sequence>MEKSLKPKENENLSQKYITDAERKQFLSALHCRLFWVGQYIPDYVEFKGKRHPLHNYVWELIQKEKLTEGEKSRINKCIDIISVKEKENEKKLEEKPLTEEEAKSLYHETAGLLRAITDLKEIESGELKESTRRFQEKFNEQRVKDAKLWLEFLRNVSK</sequence>
<proteinExistence type="predicted"/>
<name>A0A0E3PUK8_METMZ</name>
<dbReference type="Pfam" id="PF19101">
    <property type="entry name" value="DUF5788"/>
    <property type="match status" value="1"/>
</dbReference>
<dbReference type="AlphaFoldDB" id="A0A0E3PUK8"/>
<dbReference type="PATRIC" id="fig|1434117.4.peg.115"/>
<evidence type="ECO:0000313" key="1">
    <source>
        <dbReference type="EMBL" id="AKB39092.1"/>
    </source>
</evidence>
<dbReference type="InterPro" id="IPR043900">
    <property type="entry name" value="DUF5788"/>
</dbReference>
<protein>
    <submittedName>
        <fullName evidence="1">Methyl-accepting chemotaxis protein</fullName>
    </submittedName>
</protein>
<evidence type="ECO:0000313" key="2">
    <source>
        <dbReference type="Proteomes" id="UP000033058"/>
    </source>
</evidence>
<dbReference type="GeneID" id="24849695"/>
<dbReference type="RefSeq" id="WP_015411665.1">
    <property type="nucleotide sequence ID" value="NZ_CP009509.1"/>
</dbReference>
<accession>A0A0E3PUK8</accession>
<gene>
    <name evidence="1" type="ORF">MSMAW_0101</name>
</gene>
<dbReference type="EMBL" id="CP009509">
    <property type="protein sequence ID" value="AKB39092.1"/>
    <property type="molecule type" value="Genomic_DNA"/>
</dbReference>
<dbReference type="HOGENOM" id="CLU_127460_0_0_2"/>
<reference evidence="1 2" key="1">
    <citation type="submission" date="2014-07" db="EMBL/GenBank/DDBJ databases">
        <title>Methanogenic archaea and the global carbon cycle.</title>
        <authorList>
            <person name="Henriksen J.R."/>
            <person name="Luke J."/>
            <person name="Reinhart S."/>
            <person name="Benedict M.N."/>
            <person name="Youngblut N.D."/>
            <person name="Metcalf M.E."/>
            <person name="Whitaker R.J."/>
            <person name="Metcalf W.W."/>
        </authorList>
    </citation>
    <scope>NUCLEOTIDE SEQUENCE [LARGE SCALE GENOMIC DNA]</scope>
    <source>
        <strain evidence="1 2">WWM610</strain>
    </source>
</reference>
<organism evidence="1 2">
    <name type="scientific">Methanosarcina mazei WWM610</name>
    <dbReference type="NCBI Taxonomy" id="1434117"/>
    <lineage>
        <taxon>Archaea</taxon>
        <taxon>Methanobacteriati</taxon>
        <taxon>Methanobacteriota</taxon>
        <taxon>Stenosarchaea group</taxon>
        <taxon>Methanomicrobia</taxon>
        <taxon>Methanosarcinales</taxon>
        <taxon>Methanosarcinaceae</taxon>
        <taxon>Methanosarcina</taxon>
    </lineage>
</organism>